<name>A0A8S9QTJ9_BRACR</name>
<sequence>MMKTSQDNSSATVQNAEMVGKDELWYGKFGRMVVVPAKAPFRTSSSFALFDSGDYFGLGFLQGGWPLKHEQWDAHLAVSFEGGPQIGQGICF</sequence>
<dbReference type="EMBL" id="QGKX02001290">
    <property type="protein sequence ID" value="KAF3541564.1"/>
    <property type="molecule type" value="Genomic_DNA"/>
</dbReference>
<accession>A0A8S9QTJ9</accession>
<proteinExistence type="predicted"/>
<organism evidence="1 2">
    <name type="scientific">Brassica cretica</name>
    <name type="common">Mustard</name>
    <dbReference type="NCBI Taxonomy" id="69181"/>
    <lineage>
        <taxon>Eukaryota</taxon>
        <taxon>Viridiplantae</taxon>
        <taxon>Streptophyta</taxon>
        <taxon>Embryophyta</taxon>
        <taxon>Tracheophyta</taxon>
        <taxon>Spermatophyta</taxon>
        <taxon>Magnoliopsida</taxon>
        <taxon>eudicotyledons</taxon>
        <taxon>Gunneridae</taxon>
        <taxon>Pentapetalae</taxon>
        <taxon>rosids</taxon>
        <taxon>malvids</taxon>
        <taxon>Brassicales</taxon>
        <taxon>Brassicaceae</taxon>
        <taxon>Brassiceae</taxon>
        <taxon>Brassica</taxon>
    </lineage>
</organism>
<evidence type="ECO:0000313" key="1">
    <source>
        <dbReference type="EMBL" id="KAF3541564.1"/>
    </source>
</evidence>
<protein>
    <submittedName>
        <fullName evidence="1">Uncharacterized protein</fullName>
    </submittedName>
</protein>
<comment type="caution">
    <text evidence="1">The sequence shown here is derived from an EMBL/GenBank/DDBJ whole genome shotgun (WGS) entry which is preliminary data.</text>
</comment>
<evidence type="ECO:0000313" key="2">
    <source>
        <dbReference type="Proteomes" id="UP000712600"/>
    </source>
</evidence>
<gene>
    <name evidence="1" type="ORF">F2Q69_00023057</name>
</gene>
<reference evidence="1" key="1">
    <citation type="submission" date="2019-12" db="EMBL/GenBank/DDBJ databases">
        <title>Genome sequencing and annotation of Brassica cretica.</title>
        <authorList>
            <person name="Studholme D.J."/>
            <person name="Sarris P."/>
        </authorList>
    </citation>
    <scope>NUCLEOTIDE SEQUENCE</scope>
    <source>
        <strain evidence="1">PFS-109/04</strain>
        <tissue evidence="1">Leaf</tissue>
    </source>
</reference>
<dbReference type="Proteomes" id="UP000712600">
    <property type="component" value="Unassembled WGS sequence"/>
</dbReference>
<dbReference type="AlphaFoldDB" id="A0A8S9QTJ9"/>